<sequence length="79" mass="8718">MLTARRAGLTNGDYVFFHVDVFGESLQGGRGQGALLPWKRQDPEDQDAKEAYRILDPTALDSFRSQISPIPEPSAPDSL</sequence>
<gene>
    <name evidence="1" type="ORF">chiPu_0028431</name>
</gene>
<dbReference type="SUPFAM" id="SSF53822">
    <property type="entry name" value="Periplasmic binding protein-like I"/>
    <property type="match status" value="1"/>
</dbReference>
<keyword evidence="2" id="KW-1185">Reference proteome</keyword>
<protein>
    <submittedName>
        <fullName evidence="1">Uncharacterized protein</fullName>
    </submittedName>
</protein>
<name>A0A401TP21_CHIPU</name>
<accession>A0A401TP21</accession>
<reference evidence="1 2" key="1">
    <citation type="journal article" date="2018" name="Nat. Ecol. Evol.">
        <title>Shark genomes provide insights into elasmobranch evolution and the origin of vertebrates.</title>
        <authorList>
            <person name="Hara Y"/>
            <person name="Yamaguchi K"/>
            <person name="Onimaru K"/>
            <person name="Kadota M"/>
            <person name="Koyanagi M"/>
            <person name="Keeley SD"/>
            <person name="Tatsumi K"/>
            <person name="Tanaka K"/>
            <person name="Motone F"/>
            <person name="Kageyama Y"/>
            <person name="Nozu R"/>
            <person name="Adachi N"/>
            <person name="Nishimura O"/>
            <person name="Nakagawa R"/>
            <person name="Tanegashima C"/>
            <person name="Kiyatake I"/>
            <person name="Matsumoto R"/>
            <person name="Murakumo K"/>
            <person name="Nishida K"/>
            <person name="Terakita A"/>
            <person name="Kuratani S"/>
            <person name="Sato K"/>
            <person name="Hyodo S Kuraku.S."/>
        </authorList>
    </citation>
    <scope>NUCLEOTIDE SEQUENCE [LARGE SCALE GENOMIC DNA]</scope>
</reference>
<evidence type="ECO:0000313" key="2">
    <source>
        <dbReference type="Proteomes" id="UP000287033"/>
    </source>
</evidence>
<comment type="caution">
    <text evidence="1">The sequence shown here is derived from an EMBL/GenBank/DDBJ whole genome shotgun (WGS) entry which is preliminary data.</text>
</comment>
<evidence type="ECO:0000313" key="1">
    <source>
        <dbReference type="EMBL" id="GCC44407.1"/>
    </source>
</evidence>
<dbReference type="Gene3D" id="3.40.50.2300">
    <property type="match status" value="1"/>
</dbReference>
<dbReference type="OrthoDB" id="1890790at2759"/>
<organism evidence="1 2">
    <name type="scientific">Chiloscyllium punctatum</name>
    <name type="common">Brownbanded bambooshark</name>
    <name type="synonym">Hemiscyllium punctatum</name>
    <dbReference type="NCBI Taxonomy" id="137246"/>
    <lineage>
        <taxon>Eukaryota</taxon>
        <taxon>Metazoa</taxon>
        <taxon>Chordata</taxon>
        <taxon>Craniata</taxon>
        <taxon>Vertebrata</taxon>
        <taxon>Chondrichthyes</taxon>
        <taxon>Elasmobranchii</taxon>
        <taxon>Galeomorphii</taxon>
        <taxon>Galeoidea</taxon>
        <taxon>Orectolobiformes</taxon>
        <taxon>Hemiscylliidae</taxon>
        <taxon>Chiloscyllium</taxon>
    </lineage>
</organism>
<dbReference type="InterPro" id="IPR028082">
    <property type="entry name" value="Peripla_BP_I"/>
</dbReference>
<dbReference type="Proteomes" id="UP000287033">
    <property type="component" value="Unassembled WGS sequence"/>
</dbReference>
<dbReference type="EMBL" id="BEZZ01131470">
    <property type="protein sequence ID" value="GCC44407.1"/>
    <property type="molecule type" value="Genomic_DNA"/>
</dbReference>
<proteinExistence type="predicted"/>
<dbReference type="AlphaFoldDB" id="A0A401TP21"/>
<dbReference type="STRING" id="137246.A0A401TP21"/>